<evidence type="ECO:0000256" key="1">
    <source>
        <dbReference type="ARBA" id="ARBA00023015"/>
    </source>
</evidence>
<dbReference type="InterPro" id="IPR046348">
    <property type="entry name" value="SIS_dom_sf"/>
</dbReference>
<sequence length="289" mass="31761">MSILNAIQEKMESLHLKERALAEYLIKHPRQAVQMTITELAAQSGSSTATISRFCKTFHSQNFPDFKQKLATELVQQTAAPNRYQDIVAGNPLNEIVSAITANHLRSITDTTQVLDLNQLRLAIEALHRATRIDLYGSATSGIVAQDFFHKLIRIGKAAAAFSDPHLQLTSAASLTSEDVAVGISYSGETPETIHALRCAAEQGATTLSITRFGANTLADHASVRLFTSSAEVGMRRGDMASRMATLHVVDILFIGLVSEHFEQYVPRLELSYQTVKSYTSGKEERKNK</sequence>
<feature type="domain" description="HTH rpiR-type" evidence="4">
    <location>
        <begin position="1"/>
        <end position="77"/>
    </location>
</feature>
<dbReference type="PROSITE" id="PS51464">
    <property type="entry name" value="SIS"/>
    <property type="match status" value="1"/>
</dbReference>
<dbReference type="Proteomes" id="UP000297900">
    <property type="component" value="Unassembled WGS sequence"/>
</dbReference>
<dbReference type="PROSITE" id="PS51071">
    <property type="entry name" value="HTH_RPIR"/>
    <property type="match status" value="1"/>
</dbReference>
<keyword evidence="1" id="KW-0805">Transcription regulation</keyword>
<dbReference type="RefSeq" id="WP_135152601.1">
    <property type="nucleotide sequence ID" value="NZ_SOMN01000017.1"/>
</dbReference>
<dbReference type="EMBL" id="SOMN01000017">
    <property type="protein sequence ID" value="TFE25812.1"/>
    <property type="molecule type" value="Genomic_DNA"/>
</dbReference>
<dbReference type="Pfam" id="PF01418">
    <property type="entry name" value="HTH_6"/>
    <property type="match status" value="1"/>
</dbReference>
<dbReference type="InterPro" id="IPR035472">
    <property type="entry name" value="RpiR-like_SIS"/>
</dbReference>
<protein>
    <submittedName>
        <fullName evidence="6">MurR/RpiR family transcriptional regulator</fullName>
    </submittedName>
</protein>
<dbReference type="InterPro" id="IPR009057">
    <property type="entry name" value="Homeodomain-like_sf"/>
</dbReference>
<feature type="domain" description="SIS" evidence="5">
    <location>
        <begin position="123"/>
        <end position="263"/>
    </location>
</feature>
<dbReference type="SUPFAM" id="SSF46689">
    <property type="entry name" value="Homeodomain-like"/>
    <property type="match status" value="1"/>
</dbReference>
<dbReference type="InterPro" id="IPR036388">
    <property type="entry name" value="WH-like_DNA-bd_sf"/>
</dbReference>
<evidence type="ECO:0000259" key="5">
    <source>
        <dbReference type="PROSITE" id="PS51464"/>
    </source>
</evidence>
<evidence type="ECO:0000313" key="7">
    <source>
        <dbReference type="Proteomes" id="UP000297900"/>
    </source>
</evidence>
<evidence type="ECO:0000256" key="2">
    <source>
        <dbReference type="ARBA" id="ARBA00023125"/>
    </source>
</evidence>
<evidence type="ECO:0000256" key="3">
    <source>
        <dbReference type="ARBA" id="ARBA00023163"/>
    </source>
</evidence>
<dbReference type="AlphaFoldDB" id="A0A4Y8LVH0"/>
<dbReference type="InterPro" id="IPR000281">
    <property type="entry name" value="HTH_RpiR"/>
</dbReference>
<dbReference type="Gene3D" id="3.40.50.10490">
    <property type="entry name" value="Glucose-6-phosphate isomerase like protein, domain 1"/>
    <property type="match status" value="1"/>
</dbReference>
<dbReference type="GO" id="GO:1901135">
    <property type="term" value="P:carbohydrate derivative metabolic process"/>
    <property type="evidence" value="ECO:0007669"/>
    <property type="project" value="InterPro"/>
</dbReference>
<dbReference type="Pfam" id="PF01380">
    <property type="entry name" value="SIS"/>
    <property type="match status" value="1"/>
</dbReference>
<dbReference type="GO" id="GO:0003700">
    <property type="term" value="F:DNA-binding transcription factor activity"/>
    <property type="evidence" value="ECO:0007669"/>
    <property type="project" value="InterPro"/>
</dbReference>
<evidence type="ECO:0000259" key="4">
    <source>
        <dbReference type="PROSITE" id="PS51071"/>
    </source>
</evidence>
<dbReference type="PANTHER" id="PTHR30514:SF1">
    <property type="entry name" value="HTH-TYPE TRANSCRIPTIONAL REGULATOR HEXR-RELATED"/>
    <property type="match status" value="1"/>
</dbReference>
<organism evidence="6 7">
    <name type="scientific">Cohnella luojiensis</name>
    <dbReference type="NCBI Taxonomy" id="652876"/>
    <lineage>
        <taxon>Bacteria</taxon>
        <taxon>Bacillati</taxon>
        <taxon>Bacillota</taxon>
        <taxon>Bacilli</taxon>
        <taxon>Bacillales</taxon>
        <taxon>Paenibacillaceae</taxon>
        <taxon>Cohnella</taxon>
    </lineage>
</organism>
<dbReference type="OrthoDB" id="370421at2"/>
<keyword evidence="2" id="KW-0238">DNA-binding</keyword>
<dbReference type="PANTHER" id="PTHR30514">
    <property type="entry name" value="GLUCOKINASE"/>
    <property type="match status" value="1"/>
</dbReference>
<dbReference type="CDD" id="cd05013">
    <property type="entry name" value="SIS_RpiR"/>
    <property type="match status" value="1"/>
</dbReference>
<gene>
    <name evidence="6" type="ORF">E2980_12920</name>
</gene>
<dbReference type="GO" id="GO:0097367">
    <property type="term" value="F:carbohydrate derivative binding"/>
    <property type="evidence" value="ECO:0007669"/>
    <property type="project" value="InterPro"/>
</dbReference>
<comment type="caution">
    <text evidence="6">The sequence shown here is derived from an EMBL/GenBank/DDBJ whole genome shotgun (WGS) entry which is preliminary data.</text>
</comment>
<evidence type="ECO:0000313" key="6">
    <source>
        <dbReference type="EMBL" id="TFE25812.1"/>
    </source>
</evidence>
<dbReference type="InterPro" id="IPR047640">
    <property type="entry name" value="RpiR-like"/>
</dbReference>
<proteinExistence type="predicted"/>
<keyword evidence="3" id="KW-0804">Transcription</keyword>
<name>A0A4Y8LVH0_9BACL</name>
<reference evidence="6 7" key="1">
    <citation type="submission" date="2019-03" db="EMBL/GenBank/DDBJ databases">
        <title>Cohnella endophytica sp. nov., a novel endophytic bacterium isolated from bark of Sonneratia apetala.</title>
        <authorList>
            <person name="Tuo L."/>
        </authorList>
    </citation>
    <scope>NUCLEOTIDE SEQUENCE [LARGE SCALE GENOMIC DNA]</scope>
    <source>
        <strain evidence="6 7">CCTCC AB 208254</strain>
    </source>
</reference>
<dbReference type="SUPFAM" id="SSF53697">
    <property type="entry name" value="SIS domain"/>
    <property type="match status" value="1"/>
</dbReference>
<accession>A0A4Y8LVH0</accession>
<dbReference type="InterPro" id="IPR001347">
    <property type="entry name" value="SIS_dom"/>
</dbReference>
<dbReference type="GO" id="GO:0003677">
    <property type="term" value="F:DNA binding"/>
    <property type="evidence" value="ECO:0007669"/>
    <property type="project" value="UniProtKB-KW"/>
</dbReference>
<dbReference type="Gene3D" id="1.10.10.10">
    <property type="entry name" value="Winged helix-like DNA-binding domain superfamily/Winged helix DNA-binding domain"/>
    <property type="match status" value="1"/>
</dbReference>
<keyword evidence="7" id="KW-1185">Reference proteome</keyword>